<reference evidence="1" key="2">
    <citation type="submission" date="2016-05" db="EMBL/GenBank/DDBJ databases">
        <title>Comparative analysis highlights variable genome content of wheat rusts and divergence of the mating loci.</title>
        <authorList>
            <person name="Cuomo C.A."/>
            <person name="Bakkeren G."/>
            <person name="Szabo L."/>
            <person name="Khalil H."/>
            <person name="Joly D."/>
            <person name="Goldberg J."/>
            <person name="Young S."/>
            <person name="Zeng Q."/>
            <person name="Fellers J."/>
        </authorList>
    </citation>
    <scope>NUCLEOTIDE SEQUENCE [LARGE SCALE GENOMIC DNA]</scope>
    <source>
        <strain evidence="1">1-1 BBBD Race 1</strain>
    </source>
</reference>
<reference evidence="2" key="4">
    <citation type="submission" date="2025-05" db="UniProtKB">
        <authorList>
            <consortium name="EnsemblFungi"/>
        </authorList>
    </citation>
    <scope>IDENTIFICATION</scope>
    <source>
        <strain evidence="2">isolate 1-1 / race 1 (BBBD)</strain>
    </source>
</reference>
<reference evidence="1" key="1">
    <citation type="submission" date="2009-11" db="EMBL/GenBank/DDBJ databases">
        <authorList>
            <consortium name="The Broad Institute Genome Sequencing Platform"/>
            <person name="Ward D."/>
            <person name="Feldgarden M."/>
            <person name="Earl A."/>
            <person name="Young S.K."/>
            <person name="Zeng Q."/>
            <person name="Koehrsen M."/>
            <person name="Alvarado L."/>
            <person name="Berlin A."/>
            <person name="Bochicchio J."/>
            <person name="Borenstein D."/>
            <person name="Chapman S.B."/>
            <person name="Chen Z."/>
            <person name="Engels R."/>
            <person name="Freedman E."/>
            <person name="Gellesch M."/>
            <person name="Goldberg J."/>
            <person name="Griggs A."/>
            <person name="Gujja S."/>
            <person name="Heilman E."/>
            <person name="Heiman D."/>
            <person name="Hepburn T."/>
            <person name="Howarth C."/>
            <person name="Jen D."/>
            <person name="Larson L."/>
            <person name="Lewis B."/>
            <person name="Mehta T."/>
            <person name="Park D."/>
            <person name="Pearson M."/>
            <person name="Roberts A."/>
            <person name="Saif S."/>
            <person name="Shea T."/>
            <person name="Shenoy N."/>
            <person name="Sisk P."/>
            <person name="Stolte C."/>
            <person name="Sykes S."/>
            <person name="Thomson T."/>
            <person name="Walk T."/>
            <person name="White J."/>
            <person name="Yandava C."/>
            <person name="Izard J."/>
            <person name="Baranova O.V."/>
            <person name="Blanton J.M."/>
            <person name="Tanner A.C."/>
            <person name="Dewhirst F.E."/>
            <person name="Haas B."/>
            <person name="Nusbaum C."/>
            <person name="Birren B."/>
        </authorList>
    </citation>
    <scope>NUCLEOTIDE SEQUENCE [LARGE SCALE GENOMIC DNA]</scope>
    <source>
        <strain evidence="1">1-1 BBBD Race 1</strain>
    </source>
</reference>
<reference evidence="2 3" key="3">
    <citation type="journal article" date="2017" name="G3 (Bethesda)">
        <title>Comparative analysis highlights variable genome content of wheat rusts and divergence of the mating loci.</title>
        <authorList>
            <person name="Cuomo C.A."/>
            <person name="Bakkeren G."/>
            <person name="Khalil H.B."/>
            <person name="Panwar V."/>
            <person name="Joly D."/>
            <person name="Linning R."/>
            <person name="Sakthikumar S."/>
            <person name="Song X."/>
            <person name="Adiconis X."/>
            <person name="Fan L."/>
            <person name="Goldberg J.M."/>
            <person name="Levin J.Z."/>
            <person name="Young S."/>
            <person name="Zeng Q."/>
            <person name="Anikster Y."/>
            <person name="Bruce M."/>
            <person name="Wang M."/>
            <person name="Yin C."/>
            <person name="McCallum B."/>
            <person name="Szabo L.J."/>
            <person name="Hulbert S."/>
            <person name="Chen X."/>
            <person name="Fellers J.P."/>
        </authorList>
    </citation>
    <scope>NUCLEOTIDE SEQUENCE</scope>
    <source>
        <strain evidence="3">Isolate 1-1 / race 1 (BBBD)</strain>
        <strain evidence="2">isolate 1-1 / race 1 (BBBD)</strain>
    </source>
</reference>
<accession>A0A180GYJ8</accession>
<protein>
    <submittedName>
        <fullName evidence="1 2">Uncharacterized protein</fullName>
    </submittedName>
</protein>
<evidence type="ECO:0000313" key="2">
    <source>
        <dbReference type="EnsemblFungi" id="PTTG_11884-t43_1-p1"/>
    </source>
</evidence>
<gene>
    <name evidence="1" type="ORF">PTTG_11884</name>
</gene>
<dbReference type="Proteomes" id="UP000005240">
    <property type="component" value="Unassembled WGS sequence"/>
</dbReference>
<proteinExistence type="predicted"/>
<organism evidence="1">
    <name type="scientific">Puccinia triticina (isolate 1-1 / race 1 (BBBD))</name>
    <name type="common">Brown leaf rust fungus</name>
    <dbReference type="NCBI Taxonomy" id="630390"/>
    <lineage>
        <taxon>Eukaryota</taxon>
        <taxon>Fungi</taxon>
        <taxon>Dikarya</taxon>
        <taxon>Basidiomycota</taxon>
        <taxon>Pucciniomycotina</taxon>
        <taxon>Pucciniomycetes</taxon>
        <taxon>Pucciniales</taxon>
        <taxon>Pucciniaceae</taxon>
        <taxon>Puccinia</taxon>
    </lineage>
</organism>
<name>A0A180GYJ8_PUCT1</name>
<dbReference type="EMBL" id="ADAS02000012">
    <property type="protein sequence ID" value="OAV97594.1"/>
    <property type="molecule type" value="Genomic_DNA"/>
</dbReference>
<dbReference type="AlphaFoldDB" id="A0A180GYJ8"/>
<sequence>MARQNQAAPAKSDPPFPTAACINEVQYIFFCVRQLTDQEHVLFGAEDLRVAIKAPLVPGRHMYRYRYCNNVEISNSVATQAYCCLLTETWSTHQTGMFLTFGSLLRKECKPHRMSMT</sequence>
<keyword evidence="3" id="KW-1185">Reference proteome</keyword>
<evidence type="ECO:0000313" key="1">
    <source>
        <dbReference type="EMBL" id="OAV97594.1"/>
    </source>
</evidence>
<dbReference type="VEuPathDB" id="FungiDB:PTTG_11884"/>
<dbReference type="EnsemblFungi" id="PTTG_11884-t43_1">
    <property type="protein sequence ID" value="PTTG_11884-t43_1-p1"/>
    <property type="gene ID" value="PTTG_11884"/>
</dbReference>
<evidence type="ECO:0000313" key="3">
    <source>
        <dbReference type="Proteomes" id="UP000005240"/>
    </source>
</evidence>